<dbReference type="EC" id="1.14.19.-" evidence="3"/>
<feature type="domain" description="Fatty acid desaturase" evidence="2">
    <location>
        <begin position="86"/>
        <end position="352"/>
    </location>
</feature>
<sequence>MFGLSLPTVPFLPFLSGRSSSVENEPLVLDHDSVEEIGRELDALREQTLASLGDEDREYLYRIIRAQRGFEIAGRGLLFVGFLPPAWVAGVAALSVSKILDNMEIGHNVMHGQYDWMREPSLNSRVFEWDTVCPSDQWRHSHNYVHHTYTNILGQDRDIGYGILRMDPAQKWHPYYLGNPVYATALMLLFEWGVMMHDAEVDRIVAGKRSWRDVIPIAKGWWRKARRQVIKDYIAFPLLSGPMFFPTLLGNATANLVRNVWAYSIIFCGHFPSGVQSFTEEETAEETRGEWYVRQMLGSANITGSPLFHVMSGNLSHQIEHHLFPDLPAHRYPELAPKVRELCEKHGLPYNTGGFTAQVTSVWKKIFTLALPPGWFAPEPESRVIIERHRSTDRPLDDAGTLADDTIEGVEHGGKIRA</sequence>
<dbReference type="InterPro" id="IPR012171">
    <property type="entry name" value="Fatty_acid_desaturase"/>
</dbReference>
<protein>
    <submittedName>
        <fullName evidence="3">Acyl-CoA desaturase</fullName>
        <ecNumber evidence="3">1.14.19.-</ecNumber>
    </submittedName>
</protein>
<dbReference type="RefSeq" id="WP_064256418.1">
    <property type="nucleotide sequence ID" value="NZ_CP132970.1"/>
</dbReference>
<evidence type="ECO:0000256" key="1">
    <source>
        <dbReference type="SAM" id="MobiDB-lite"/>
    </source>
</evidence>
<dbReference type="Pfam" id="PF00487">
    <property type="entry name" value="FA_desaturase"/>
    <property type="match status" value="1"/>
</dbReference>
<dbReference type="PANTHER" id="PTHR19353">
    <property type="entry name" value="FATTY ACID DESATURASE 2"/>
    <property type="match status" value="1"/>
</dbReference>
<accession>A0AAU7UZ75</accession>
<dbReference type="GO" id="GO:0016717">
    <property type="term" value="F:oxidoreductase activity, acting on paired donors, with oxidation of a pair of donors resulting in the reduction of molecular oxygen to two molecules of water"/>
    <property type="evidence" value="ECO:0007669"/>
    <property type="project" value="TreeGrafter"/>
</dbReference>
<reference evidence="3" key="1">
    <citation type="submission" date="2023-08" db="EMBL/GenBank/DDBJ databases">
        <title>The novel hydrolase IpcH responsible for the initial isoprocarb degradation step in Rhodococcus sp. D-6.</title>
        <authorList>
            <person name="Zhu Q."/>
        </authorList>
    </citation>
    <scope>NUCLEOTIDE SEQUENCE</scope>
    <source>
        <strain evidence="3">D-6</strain>
    </source>
</reference>
<proteinExistence type="predicted"/>
<dbReference type="GO" id="GO:0016020">
    <property type="term" value="C:membrane"/>
    <property type="evidence" value="ECO:0007669"/>
    <property type="project" value="TreeGrafter"/>
</dbReference>
<dbReference type="AlphaFoldDB" id="A0AAU7UZ75"/>
<gene>
    <name evidence="3" type="ORF">RBB84_04565</name>
</gene>
<feature type="compositionally biased region" description="Basic and acidic residues" evidence="1">
    <location>
        <begin position="409"/>
        <end position="418"/>
    </location>
</feature>
<keyword evidence="3" id="KW-0560">Oxidoreductase</keyword>
<dbReference type="GO" id="GO:0006629">
    <property type="term" value="P:lipid metabolic process"/>
    <property type="evidence" value="ECO:0007669"/>
    <property type="project" value="InterPro"/>
</dbReference>
<dbReference type="EMBL" id="CP132970">
    <property type="protein sequence ID" value="XBW05235.1"/>
    <property type="molecule type" value="Genomic_DNA"/>
</dbReference>
<feature type="region of interest" description="Disordered" evidence="1">
    <location>
        <begin position="394"/>
        <end position="418"/>
    </location>
</feature>
<dbReference type="CDD" id="cd03506">
    <property type="entry name" value="Delta6-FADS-like"/>
    <property type="match status" value="1"/>
</dbReference>
<evidence type="ECO:0000313" key="3">
    <source>
        <dbReference type="EMBL" id="XBW05235.1"/>
    </source>
</evidence>
<dbReference type="KEGG" id="rhox:RBB84_04565"/>
<dbReference type="InterPro" id="IPR005804">
    <property type="entry name" value="FA_desaturase_dom"/>
</dbReference>
<name>A0AAU7UZ75_9NOCA</name>
<organism evidence="3">
    <name type="scientific">Rhodococcus sp. D-6</name>
    <dbReference type="NCBI Taxonomy" id="1387842"/>
    <lineage>
        <taxon>Bacteria</taxon>
        <taxon>Bacillati</taxon>
        <taxon>Actinomycetota</taxon>
        <taxon>Actinomycetes</taxon>
        <taxon>Mycobacteriales</taxon>
        <taxon>Nocardiaceae</taxon>
        <taxon>Rhodococcus</taxon>
    </lineage>
</organism>
<dbReference type="PANTHER" id="PTHR19353:SF84">
    <property type="entry name" value="ACYL-COA DELTA-9-DESATURASE, DESB"/>
    <property type="match status" value="1"/>
</dbReference>
<evidence type="ECO:0000259" key="2">
    <source>
        <dbReference type="Pfam" id="PF00487"/>
    </source>
</evidence>